<gene>
    <name evidence="3" type="ORF">GcM3_103005</name>
</gene>
<evidence type="ECO:0000256" key="1">
    <source>
        <dbReference type="SAM" id="Coils"/>
    </source>
</evidence>
<dbReference type="AlphaFoldDB" id="A0A420I9Z8"/>
<protein>
    <submittedName>
        <fullName evidence="3">Putative m protein repeat protein</fullName>
    </submittedName>
</protein>
<keyword evidence="4" id="KW-1185">Reference proteome</keyword>
<dbReference type="Gene3D" id="1.10.418.10">
    <property type="entry name" value="Calponin-like domain"/>
    <property type="match status" value="1"/>
</dbReference>
<feature type="domain" description="HOOK N-terminal" evidence="2">
    <location>
        <begin position="14"/>
        <end position="151"/>
    </location>
</feature>
<organism evidence="3 4">
    <name type="scientific">Golovinomyces cichoracearum</name>
    <dbReference type="NCBI Taxonomy" id="62708"/>
    <lineage>
        <taxon>Eukaryota</taxon>
        <taxon>Fungi</taxon>
        <taxon>Dikarya</taxon>
        <taxon>Ascomycota</taxon>
        <taxon>Pezizomycotina</taxon>
        <taxon>Leotiomycetes</taxon>
        <taxon>Erysiphales</taxon>
        <taxon>Erysiphaceae</taxon>
        <taxon>Golovinomyces</taxon>
    </lineage>
</organism>
<dbReference type="Proteomes" id="UP000283383">
    <property type="component" value="Unassembled WGS sequence"/>
</dbReference>
<reference evidence="3 4" key="1">
    <citation type="journal article" date="2018" name="BMC Genomics">
        <title>Comparative genome analyses reveal sequence features reflecting distinct modes of host-adaptation between dicot and monocot powdery mildew.</title>
        <authorList>
            <person name="Wu Y."/>
            <person name="Ma X."/>
            <person name="Pan Z."/>
            <person name="Kale S.D."/>
            <person name="Song Y."/>
            <person name="King H."/>
            <person name="Zhang Q."/>
            <person name="Presley C."/>
            <person name="Deng X."/>
            <person name="Wei C.I."/>
            <person name="Xiao S."/>
        </authorList>
    </citation>
    <scope>NUCLEOTIDE SEQUENCE [LARGE SCALE GENOMIC DNA]</scope>
    <source>
        <strain evidence="3">UMSG3</strain>
    </source>
</reference>
<dbReference type="STRING" id="62708.A0A420I9Z8"/>
<dbReference type="GO" id="GO:0030705">
    <property type="term" value="P:cytoskeleton-dependent intracellular transport"/>
    <property type="evidence" value="ECO:0007669"/>
    <property type="project" value="InterPro"/>
</dbReference>
<comment type="caution">
    <text evidence="3">The sequence shown here is derived from an EMBL/GenBank/DDBJ whole genome shotgun (WGS) entry which is preliminary data.</text>
</comment>
<name>A0A420I9Z8_9PEZI</name>
<dbReference type="InterPro" id="IPR036872">
    <property type="entry name" value="CH_dom_sf"/>
</dbReference>
<evidence type="ECO:0000313" key="3">
    <source>
        <dbReference type="EMBL" id="RKF71368.1"/>
    </source>
</evidence>
<dbReference type="InterPro" id="IPR043936">
    <property type="entry name" value="HOOK_N"/>
</dbReference>
<dbReference type="CDD" id="cd22211">
    <property type="entry name" value="HkD_SF"/>
    <property type="match status" value="1"/>
</dbReference>
<dbReference type="SUPFAM" id="SSF116907">
    <property type="entry name" value="Hook domain"/>
    <property type="match status" value="1"/>
</dbReference>
<feature type="coiled-coil region" evidence="1">
    <location>
        <begin position="188"/>
        <end position="215"/>
    </location>
</feature>
<feature type="coiled-coil region" evidence="1">
    <location>
        <begin position="472"/>
        <end position="508"/>
    </location>
</feature>
<evidence type="ECO:0000259" key="2">
    <source>
        <dbReference type="Pfam" id="PF19047"/>
    </source>
</evidence>
<proteinExistence type="predicted"/>
<sequence>MTTTMVNNRVTEITLLIWVNTFPLDTEVNSVRDLCDGNILSKMIGSPDYAIHDLVPNPGSAKWLNNKKSLEAVYRSLLRYIGDKCPNLDSIVHESKVDLNAIAEQKDEQETIKLLTIFLLAVMEGPSNRDYINLITTKLDISAQEEIKKVILEANSLGLTSVKFNKLSAKEYPSTSSQHLDLSPEEKYAALLTENENLKRKYADFMTRFERLTRSHEELIQHSNHLDVRLDHVTGYNGYDRSDLIKTHDKHIEELEDIIASQEQELEVGRVLQERQNREIASLRPAVARLTEYQDELKEVKMENLNLVKKANMVDHYLKKLENHTLLQRENSELREKIDLLDENQKDYDKVHEENLRYKKTAAEYGSRFQQQELHIVELSTQKNALKQEVQILNEKIIELNERQQHDEKFINDLQEQMRTSAQICPDSPNIIKRGLSLEDELKQVEEMPNDTQDISTSKNETKIKQQSIANVQLAQLNIDLAESERAKKQLEKLYRELLEKYTTEQQSNALLRISPSEKNESLENLRKLYLETSQELTVTKAALARIQSESLVLDRELLENNELAAAVSSKSPLAFKDLSLTNDLAEVSAEHRLYHRPSETLKELTAQDIKQKNKLSQENSPNEEKASLKYESLQVFRKVTLESMLRNLMRENALIATAWFDLTNRLQSNHVVIQRRHDMPRSWLSNQRHIVTS</sequence>
<dbReference type="Pfam" id="PF19047">
    <property type="entry name" value="HOOK_N"/>
    <property type="match status" value="1"/>
</dbReference>
<evidence type="ECO:0000313" key="4">
    <source>
        <dbReference type="Proteomes" id="UP000283383"/>
    </source>
</evidence>
<dbReference type="EMBL" id="MCBQ01010381">
    <property type="protein sequence ID" value="RKF71368.1"/>
    <property type="molecule type" value="Genomic_DNA"/>
</dbReference>
<keyword evidence="1" id="KW-0175">Coiled coil</keyword>
<accession>A0A420I9Z8</accession>
<feature type="coiled-coil region" evidence="1">
    <location>
        <begin position="290"/>
        <end position="403"/>
    </location>
</feature>